<dbReference type="InterPro" id="IPR011990">
    <property type="entry name" value="TPR-like_helical_dom_sf"/>
</dbReference>
<organism evidence="3 4">
    <name type="scientific">Spirosoma arboris</name>
    <dbReference type="NCBI Taxonomy" id="2682092"/>
    <lineage>
        <taxon>Bacteria</taxon>
        <taxon>Pseudomonadati</taxon>
        <taxon>Bacteroidota</taxon>
        <taxon>Cytophagia</taxon>
        <taxon>Cytophagales</taxon>
        <taxon>Cytophagaceae</taxon>
        <taxon>Spirosoma</taxon>
    </lineage>
</organism>
<sequence length="277" mass="32033">MKNYAYILLLIVAPLLAPAQSAEHILDSLQRELGKAKADTARMWLLYELAKYQSFQTPDSAFWYTRQGLQLARKTNHQKGEMEGKGWLAYLFAERDIPKSMRLRLEVLQQAQQANDRVHISFTYVQLGILQIYLENYRQAIVYYKRAKTLAVEDNDKQNQAGLSTELGGAYWLLHQPDSARYYLTLAAKEDPAIKQFSVYLNYLGRLEGDYNPTKANAYFRQSIQMAKAQQFLRGLGYVYRWYSEFLWKQNQPDSSILMAKAGLQAGQTVANFRNIL</sequence>
<feature type="repeat" description="TPR" evidence="1">
    <location>
        <begin position="121"/>
        <end position="154"/>
    </location>
</feature>
<evidence type="ECO:0000313" key="4">
    <source>
        <dbReference type="Proteomes" id="UP000436006"/>
    </source>
</evidence>
<reference evidence="3 4" key="1">
    <citation type="submission" date="2019-12" db="EMBL/GenBank/DDBJ databases">
        <title>Spirosoma sp. HMF4905 genome sequencing and assembly.</title>
        <authorList>
            <person name="Kang H."/>
            <person name="Cha I."/>
            <person name="Kim H."/>
            <person name="Joh K."/>
        </authorList>
    </citation>
    <scope>NUCLEOTIDE SEQUENCE [LARGE SCALE GENOMIC DNA]</scope>
    <source>
        <strain evidence="3 4">HMF4905</strain>
    </source>
</reference>
<feature type="signal peptide" evidence="2">
    <location>
        <begin position="1"/>
        <end position="19"/>
    </location>
</feature>
<feature type="chain" id="PRO_5029819725" description="Tetratricopeptide repeat protein" evidence="2">
    <location>
        <begin position="20"/>
        <end position="277"/>
    </location>
</feature>
<comment type="caution">
    <text evidence="3">The sequence shown here is derived from an EMBL/GenBank/DDBJ whole genome shotgun (WGS) entry which is preliminary data.</text>
</comment>
<keyword evidence="4" id="KW-1185">Reference proteome</keyword>
<dbReference type="RefSeq" id="WP_157590696.1">
    <property type="nucleotide sequence ID" value="NZ_WPIN01000028.1"/>
</dbReference>
<proteinExistence type="predicted"/>
<dbReference type="PROSITE" id="PS50005">
    <property type="entry name" value="TPR"/>
    <property type="match status" value="1"/>
</dbReference>
<evidence type="ECO:0000313" key="3">
    <source>
        <dbReference type="EMBL" id="MVM35897.1"/>
    </source>
</evidence>
<dbReference type="Gene3D" id="1.25.40.10">
    <property type="entry name" value="Tetratricopeptide repeat domain"/>
    <property type="match status" value="1"/>
</dbReference>
<dbReference type="Proteomes" id="UP000436006">
    <property type="component" value="Unassembled WGS sequence"/>
</dbReference>
<name>A0A7K1SQ46_9BACT</name>
<evidence type="ECO:0000256" key="1">
    <source>
        <dbReference type="PROSITE-ProRule" id="PRU00339"/>
    </source>
</evidence>
<dbReference type="AlphaFoldDB" id="A0A7K1SQ46"/>
<dbReference type="InterPro" id="IPR019734">
    <property type="entry name" value="TPR_rpt"/>
</dbReference>
<dbReference type="SUPFAM" id="SSF48452">
    <property type="entry name" value="TPR-like"/>
    <property type="match status" value="1"/>
</dbReference>
<evidence type="ECO:0000256" key="2">
    <source>
        <dbReference type="SAM" id="SignalP"/>
    </source>
</evidence>
<protein>
    <recommendedName>
        <fullName evidence="5">Tetratricopeptide repeat protein</fullName>
    </recommendedName>
</protein>
<keyword evidence="1" id="KW-0802">TPR repeat</keyword>
<accession>A0A7K1SQ46</accession>
<evidence type="ECO:0008006" key="5">
    <source>
        <dbReference type="Google" id="ProtNLM"/>
    </source>
</evidence>
<dbReference type="EMBL" id="WPIN01000028">
    <property type="protein sequence ID" value="MVM35897.1"/>
    <property type="molecule type" value="Genomic_DNA"/>
</dbReference>
<keyword evidence="2" id="KW-0732">Signal</keyword>
<gene>
    <name evidence="3" type="ORF">GO755_38140</name>
</gene>